<proteinExistence type="predicted"/>
<keyword evidence="1" id="KW-0472">Membrane</keyword>
<sequence length="74" mass="8465">MLITINSIGCFIESLYLFFYMIYATKSARVQVGYKNKKCGLHAVLIVILLDTMCRNLVPLCLFIDRLLCSSKIK</sequence>
<comment type="caution">
    <text evidence="2">The sequence shown here is derived from an EMBL/GenBank/DDBJ whole genome shotgun (WGS) entry which is preliminary data.</text>
</comment>
<reference evidence="2 3" key="1">
    <citation type="journal article" date="2021" name="bioRxiv">
        <title>The Gossypium anomalum genome as a resource for cotton improvement and evolutionary analysis of hybrid incompatibility.</title>
        <authorList>
            <person name="Grover C.E."/>
            <person name="Yuan D."/>
            <person name="Arick M.A."/>
            <person name="Miller E.R."/>
            <person name="Hu G."/>
            <person name="Peterson D.G."/>
            <person name="Wendel J.F."/>
            <person name="Udall J.A."/>
        </authorList>
    </citation>
    <scope>NUCLEOTIDE SEQUENCE [LARGE SCALE GENOMIC DNA]</scope>
    <source>
        <strain evidence="2">JFW-Udall</strain>
        <tissue evidence="2">Leaf</tissue>
    </source>
</reference>
<dbReference type="Proteomes" id="UP000701853">
    <property type="component" value="Chromosome 8"/>
</dbReference>
<dbReference type="EMBL" id="JAHUZN010000008">
    <property type="protein sequence ID" value="KAG8485269.1"/>
    <property type="molecule type" value="Genomic_DNA"/>
</dbReference>
<organism evidence="2 3">
    <name type="scientific">Gossypium anomalum</name>
    <dbReference type="NCBI Taxonomy" id="47600"/>
    <lineage>
        <taxon>Eukaryota</taxon>
        <taxon>Viridiplantae</taxon>
        <taxon>Streptophyta</taxon>
        <taxon>Embryophyta</taxon>
        <taxon>Tracheophyta</taxon>
        <taxon>Spermatophyta</taxon>
        <taxon>Magnoliopsida</taxon>
        <taxon>eudicotyledons</taxon>
        <taxon>Gunneridae</taxon>
        <taxon>Pentapetalae</taxon>
        <taxon>rosids</taxon>
        <taxon>malvids</taxon>
        <taxon>Malvales</taxon>
        <taxon>Malvaceae</taxon>
        <taxon>Malvoideae</taxon>
        <taxon>Gossypium</taxon>
    </lineage>
</organism>
<keyword evidence="3" id="KW-1185">Reference proteome</keyword>
<feature type="transmembrane region" description="Helical" evidence="1">
    <location>
        <begin position="5"/>
        <end position="23"/>
    </location>
</feature>
<feature type="transmembrane region" description="Helical" evidence="1">
    <location>
        <begin position="43"/>
        <end position="64"/>
    </location>
</feature>
<dbReference type="AlphaFoldDB" id="A0A8J5ZBP0"/>
<name>A0A8J5ZBP0_9ROSI</name>
<keyword evidence="1" id="KW-1133">Transmembrane helix</keyword>
<keyword evidence="1" id="KW-0812">Transmembrane</keyword>
<evidence type="ECO:0000256" key="1">
    <source>
        <dbReference type="SAM" id="Phobius"/>
    </source>
</evidence>
<accession>A0A8J5ZBP0</accession>
<evidence type="ECO:0000313" key="2">
    <source>
        <dbReference type="EMBL" id="KAG8485269.1"/>
    </source>
</evidence>
<protein>
    <submittedName>
        <fullName evidence="2">Uncharacterized protein</fullName>
    </submittedName>
</protein>
<evidence type="ECO:0000313" key="3">
    <source>
        <dbReference type="Proteomes" id="UP000701853"/>
    </source>
</evidence>
<gene>
    <name evidence="2" type="ORF">CXB51_021857</name>
</gene>